<sequence length="53" mass="6295">MAKEMELMNHLVLGHLLDRKNPLLNHLKGLKQQNKERNKLHNQWLSQVLVQSQ</sequence>
<accession>A0A101LYG9</accession>
<dbReference type="EMBL" id="LKAM01000007">
    <property type="protein sequence ID" value="KUM47664.1"/>
    <property type="molecule type" value="Genomic_DNA"/>
</dbReference>
<geneLocation type="mitochondrion" evidence="1"/>
<gene>
    <name evidence="1" type="ORF">ABT39_MTgene5851</name>
</gene>
<evidence type="ECO:0000313" key="1">
    <source>
        <dbReference type="EMBL" id="KUM47664.1"/>
    </source>
</evidence>
<dbReference type="AlphaFoldDB" id="A0A101LYG9"/>
<reference evidence="1" key="1">
    <citation type="journal article" date="2015" name="Genome Biol. Evol.">
        <title>Organellar Genomes of White Spruce (Picea glauca): Assembly and Annotation.</title>
        <authorList>
            <person name="Jackman S.D."/>
            <person name="Warren R.L."/>
            <person name="Gibb E.A."/>
            <person name="Vandervalk B.P."/>
            <person name="Mohamadi H."/>
            <person name="Chu J."/>
            <person name="Raymond A."/>
            <person name="Pleasance S."/>
            <person name="Coope R."/>
            <person name="Wildung M.R."/>
            <person name="Ritland C.E."/>
            <person name="Bousquet J."/>
            <person name="Jones S.J."/>
            <person name="Bohlmann J."/>
            <person name="Birol I."/>
        </authorList>
    </citation>
    <scope>NUCLEOTIDE SEQUENCE [LARGE SCALE GENOMIC DNA]</scope>
    <source>
        <tissue evidence="1">Flushing bud</tissue>
    </source>
</reference>
<name>A0A101LYG9_PICGL</name>
<proteinExistence type="predicted"/>
<organism evidence="1">
    <name type="scientific">Picea glauca</name>
    <name type="common">White spruce</name>
    <name type="synonym">Pinus glauca</name>
    <dbReference type="NCBI Taxonomy" id="3330"/>
    <lineage>
        <taxon>Eukaryota</taxon>
        <taxon>Viridiplantae</taxon>
        <taxon>Streptophyta</taxon>
        <taxon>Embryophyta</taxon>
        <taxon>Tracheophyta</taxon>
        <taxon>Spermatophyta</taxon>
        <taxon>Pinopsida</taxon>
        <taxon>Pinidae</taxon>
        <taxon>Conifers I</taxon>
        <taxon>Pinales</taxon>
        <taxon>Pinaceae</taxon>
        <taxon>Picea</taxon>
    </lineage>
</organism>
<protein>
    <submittedName>
        <fullName evidence="1">Uncharacterized protein</fullName>
    </submittedName>
</protein>
<comment type="caution">
    <text evidence="1">The sequence shown here is derived from an EMBL/GenBank/DDBJ whole genome shotgun (WGS) entry which is preliminary data.</text>
</comment>
<keyword evidence="1" id="KW-0496">Mitochondrion</keyword>